<evidence type="ECO:0000313" key="1">
    <source>
        <dbReference type="EMBL" id="JAH61841.1"/>
    </source>
</evidence>
<accession>A0A0E9U7M9</accession>
<dbReference type="AlphaFoldDB" id="A0A0E9U7M9"/>
<protein>
    <submittedName>
        <fullName evidence="1">Uncharacterized protein</fullName>
    </submittedName>
</protein>
<name>A0A0E9U7M9_ANGAN</name>
<proteinExistence type="predicted"/>
<sequence length="32" mass="3665">MWCCGEPVDTICIKSKPSLPKLAYFKFSLFVI</sequence>
<dbReference type="EMBL" id="GBXM01046736">
    <property type="protein sequence ID" value="JAH61841.1"/>
    <property type="molecule type" value="Transcribed_RNA"/>
</dbReference>
<reference evidence="1" key="1">
    <citation type="submission" date="2014-11" db="EMBL/GenBank/DDBJ databases">
        <authorList>
            <person name="Amaro Gonzalez C."/>
        </authorList>
    </citation>
    <scope>NUCLEOTIDE SEQUENCE</scope>
</reference>
<organism evidence="1">
    <name type="scientific">Anguilla anguilla</name>
    <name type="common">European freshwater eel</name>
    <name type="synonym">Muraena anguilla</name>
    <dbReference type="NCBI Taxonomy" id="7936"/>
    <lineage>
        <taxon>Eukaryota</taxon>
        <taxon>Metazoa</taxon>
        <taxon>Chordata</taxon>
        <taxon>Craniata</taxon>
        <taxon>Vertebrata</taxon>
        <taxon>Euteleostomi</taxon>
        <taxon>Actinopterygii</taxon>
        <taxon>Neopterygii</taxon>
        <taxon>Teleostei</taxon>
        <taxon>Anguilliformes</taxon>
        <taxon>Anguillidae</taxon>
        <taxon>Anguilla</taxon>
    </lineage>
</organism>
<reference evidence="1" key="2">
    <citation type="journal article" date="2015" name="Fish Shellfish Immunol.">
        <title>Early steps in the European eel (Anguilla anguilla)-Vibrio vulnificus interaction in the gills: Role of the RtxA13 toxin.</title>
        <authorList>
            <person name="Callol A."/>
            <person name="Pajuelo D."/>
            <person name="Ebbesson L."/>
            <person name="Teles M."/>
            <person name="MacKenzie S."/>
            <person name="Amaro C."/>
        </authorList>
    </citation>
    <scope>NUCLEOTIDE SEQUENCE</scope>
</reference>